<proteinExistence type="predicted"/>
<dbReference type="EMBL" id="KN837165">
    <property type="protein sequence ID" value="KIJ37886.1"/>
    <property type="molecule type" value="Genomic_DNA"/>
</dbReference>
<reference evidence="1 2" key="1">
    <citation type="submission" date="2014-06" db="EMBL/GenBank/DDBJ databases">
        <title>Evolutionary Origins and Diversification of the Mycorrhizal Mutualists.</title>
        <authorList>
            <consortium name="DOE Joint Genome Institute"/>
            <consortium name="Mycorrhizal Genomics Consortium"/>
            <person name="Kohler A."/>
            <person name="Kuo A."/>
            <person name="Nagy L.G."/>
            <person name="Floudas D."/>
            <person name="Copeland A."/>
            <person name="Barry K.W."/>
            <person name="Cichocki N."/>
            <person name="Veneault-Fourrey C."/>
            <person name="LaButti K."/>
            <person name="Lindquist E.A."/>
            <person name="Lipzen A."/>
            <person name="Lundell T."/>
            <person name="Morin E."/>
            <person name="Murat C."/>
            <person name="Riley R."/>
            <person name="Ohm R."/>
            <person name="Sun H."/>
            <person name="Tunlid A."/>
            <person name="Henrissat B."/>
            <person name="Grigoriev I.V."/>
            <person name="Hibbett D.S."/>
            <person name="Martin F."/>
        </authorList>
    </citation>
    <scope>NUCLEOTIDE SEQUENCE [LARGE SCALE GENOMIC DNA]</scope>
    <source>
        <strain evidence="1 2">SS14</strain>
    </source>
</reference>
<protein>
    <submittedName>
        <fullName evidence="1">Uncharacterized protein</fullName>
    </submittedName>
</protein>
<name>A0A0C9VKC7_SPHS4</name>
<dbReference type="PANTHER" id="PTHR46177">
    <property type="entry name" value="INTEGRASE CATALYTIC DOMAIN-CONTAINING PROTEIN"/>
    <property type="match status" value="1"/>
</dbReference>
<dbReference type="Proteomes" id="UP000054279">
    <property type="component" value="Unassembled WGS sequence"/>
</dbReference>
<dbReference type="HOGENOM" id="CLU_039761_0_1_1"/>
<dbReference type="OrthoDB" id="5392716at2759"/>
<dbReference type="AlphaFoldDB" id="A0A0C9VKC7"/>
<gene>
    <name evidence="1" type="ORF">M422DRAFT_259500</name>
</gene>
<evidence type="ECO:0000313" key="2">
    <source>
        <dbReference type="Proteomes" id="UP000054279"/>
    </source>
</evidence>
<dbReference type="PANTHER" id="PTHR46177:SF1">
    <property type="entry name" value="INTEGRASE CATALYTIC DOMAIN-CONTAINING PROTEIN"/>
    <property type="match status" value="1"/>
</dbReference>
<evidence type="ECO:0000313" key="1">
    <source>
        <dbReference type="EMBL" id="KIJ37886.1"/>
    </source>
</evidence>
<accession>A0A0C9VKC7</accession>
<sequence length="283" mass="32598">MGSDIHISKVYRDFIEYGMHVVEPEGSALCDPTVKKIRRGVLVSIVPHEEWSGDGHDKLAALRFPIYGIRDNWSGKWLGIWVVPNNQLSDVVAYLGLCIIEEYGETMEIYGIVHAQRELFDPEIPIDEIPVHRFLRSVTILPLNEAGGVFKFNGVILFGITGIRALSLVFMIRIKHITEPVYCRDLAIWLWSTLIQENLDELKEEFNTHRVCYDAKKANPSVNVNVFYELKKLLGGEELIHFVSEEFSTYCENVFQQLDVEEVTFQNAWDVFMQMLPLVFEDE</sequence>
<keyword evidence="2" id="KW-1185">Reference proteome</keyword>
<organism evidence="1 2">
    <name type="scientific">Sphaerobolus stellatus (strain SS14)</name>
    <dbReference type="NCBI Taxonomy" id="990650"/>
    <lineage>
        <taxon>Eukaryota</taxon>
        <taxon>Fungi</taxon>
        <taxon>Dikarya</taxon>
        <taxon>Basidiomycota</taxon>
        <taxon>Agaricomycotina</taxon>
        <taxon>Agaricomycetes</taxon>
        <taxon>Phallomycetidae</taxon>
        <taxon>Geastrales</taxon>
        <taxon>Sphaerobolaceae</taxon>
        <taxon>Sphaerobolus</taxon>
    </lineage>
</organism>